<feature type="domain" description="TonB-dependent receptor-like beta-barrel" evidence="14">
    <location>
        <begin position="232"/>
        <end position="660"/>
    </location>
</feature>
<keyword evidence="6" id="KW-0408">Iron</keyword>
<evidence type="ECO:0000256" key="3">
    <source>
        <dbReference type="ARBA" id="ARBA00022452"/>
    </source>
</evidence>
<dbReference type="Gene3D" id="2.170.130.10">
    <property type="entry name" value="TonB-dependent receptor, plug domain"/>
    <property type="match status" value="1"/>
</dbReference>
<keyword evidence="16" id="KW-0675">Receptor</keyword>
<dbReference type="InterPro" id="IPR036942">
    <property type="entry name" value="Beta-barrel_TonB_sf"/>
</dbReference>
<accession>A0ABU8I860</accession>
<dbReference type="RefSeq" id="WP_245153271.1">
    <property type="nucleotide sequence ID" value="NZ_JAYLLN010000025.1"/>
</dbReference>
<reference evidence="16 17" key="1">
    <citation type="submission" date="2024-01" db="EMBL/GenBank/DDBJ databases">
        <title>Sphingobacterium tenebrionis sp. nov., a novel endophyte isolated from tenebrio molitor intestines.</title>
        <authorList>
            <person name="Zhang C."/>
        </authorList>
    </citation>
    <scope>NUCLEOTIDE SEQUENCE [LARGE SCALE GENOMIC DNA]</scope>
    <source>
        <strain evidence="16 17">PU5-4</strain>
    </source>
</reference>
<evidence type="ECO:0000256" key="9">
    <source>
        <dbReference type="ARBA" id="ARBA00023136"/>
    </source>
</evidence>
<keyword evidence="5 11" id="KW-0812">Transmembrane</keyword>
<dbReference type="Pfam" id="PF07715">
    <property type="entry name" value="Plug"/>
    <property type="match status" value="1"/>
</dbReference>
<dbReference type="InterPro" id="IPR012910">
    <property type="entry name" value="Plug_dom"/>
</dbReference>
<evidence type="ECO:0000313" key="17">
    <source>
        <dbReference type="Proteomes" id="UP001363035"/>
    </source>
</evidence>
<evidence type="ECO:0000256" key="8">
    <source>
        <dbReference type="ARBA" id="ARBA00023077"/>
    </source>
</evidence>
<comment type="caution">
    <text evidence="16">The sequence shown here is derived from an EMBL/GenBank/DDBJ whole genome shotgun (WGS) entry which is preliminary data.</text>
</comment>
<evidence type="ECO:0000256" key="12">
    <source>
        <dbReference type="RuleBase" id="RU003357"/>
    </source>
</evidence>
<name>A0ABU8I860_9SPHI</name>
<feature type="signal peptide" evidence="13">
    <location>
        <begin position="1"/>
        <end position="24"/>
    </location>
</feature>
<keyword evidence="7" id="KW-0406">Ion transport</keyword>
<gene>
    <name evidence="16" type="ORF">VJ786_10750</name>
</gene>
<evidence type="ECO:0000256" key="2">
    <source>
        <dbReference type="ARBA" id="ARBA00022448"/>
    </source>
</evidence>
<keyword evidence="9 11" id="KW-0472">Membrane</keyword>
<dbReference type="InterPro" id="IPR037066">
    <property type="entry name" value="Plug_dom_sf"/>
</dbReference>
<keyword evidence="17" id="KW-1185">Reference proteome</keyword>
<dbReference type="SUPFAM" id="SSF56935">
    <property type="entry name" value="Porins"/>
    <property type="match status" value="1"/>
</dbReference>
<dbReference type="PANTHER" id="PTHR32552:SF81">
    <property type="entry name" value="TONB-DEPENDENT OUTER MEMBRANE RECEPTOR"/>
    <property type="match status" value="1"/>
</dbReference>
<evidence type="ECO:0000313" key="16">
    <source>
        <dbReference type="EMBL" id="MEI5985380.1"/>
    </source>
</evidence>
<evidence type="ECO:0000259" key="15">
    <source>
        <dbReference type="Pfam" id="PF07715"/>
    </source>
</evidence>
<comment type="similarity">
    <text evidence="11 12">Belongs to the TonB-dependent receptor family.</text>
</comment>
<dbReference type="Gene3D" id="2.40.170.20">
    <property type="entry name" value="TonB-dependent receptor, beta-barrel domain"/>
    <property type="match status" value="1"/>
</dbReference>
<organism evidence="16 17">
    <name type="scientific">Sphingobacterium tenebrionis</name>
    <dbReference type="NCBI Taxonomy" id="3111775"/>
    <lineage>
        <taxon>Bacteria</taxon>
        <taxon>Pseudomonadati</taxon>
        <taxon>Bacteroidota</taxon>
        <taxon>Sphingobacteriia</taxon>
        <taxon>Sphingobacteriales</taxon>
        <taxon>Sphingobacteriaceae</taxon>
        <taxon>Sphingobacterium</taxon>
    </lineage>
</organism>
<keyword evidence="2 11" id="KW-0813">Transport</keyword>
<feature type="chain" id="PRO_5046591636" evidence="13">
    <location>
        <begin position="25"/>
        <end position="695"/>
    </location>
</feature>
<evidence type="ECO:0000256" key="4">
    <source>
        <dbReference type="ARBA" id="ARBA00022496"/>
    </source>
</evidence>
<keyword evidence="4" id="KW-0410">Iron transport</keyword>
<evidence type="ECO:0000256" key="5">
    <source>
        <dbReference type="ARBA" id="ARBA00022692"/>
    </source>
</evidence>
<dbReference type="InterPro" id="IPR000531">
    <property type="entry name" value="Beta-barrel_TonB"/>
</dbReference>
<evidence type="ECO:0000256" key="13">
    <source>
        <dbReference type="SAM" id="SignalP"/>
    </source>
</evidence>
<keyword evidence="8 12" id="KW-0798">TonB box</keyword>
<evidence type="ECO:0000256" key="7">
    <source>
        <dbReference type="ARBA" id="ARBA00023065"/>
    </source>
</evidence>
<evidence type="ECO:0000259" key="14">
    <source>
        <dbReference type="Pfam" id="PF00593"/>
    </source>
</evidence>
<dbReference type="EMBL" id="JAYLLN010000025">
    <property type="protein sequence ID" value="MEI5985380.1"/>
    <property type="molecule type" value="Genomic_DNA"/>
</dbReference>
<evidence type="ECO:0000256" key="1">
    <source>
        <dbReference type="ARBA" id="ARBA00004571"/>
    </source>
</evidence>
<sequence length="695" mass="78200">MTHIKSKSLLTVACLCFIPFLAKSQETIRDTSYREIDPVVVKAYFNSQALLSLTSPSKVLTKPLLNAQQPSSLISAMNTTAGVRMEERSPGSYRLALRGSMIRSPFGIRNTKIYLDEIPMTDASGNTYFNLLDPVGIQQIHVLKGPDVSLFGPNSGGVVRISPNGLSQPNHEKSILLQGGSYGMFHQTLSIGHEVNKKYSFSFDQALLRSDGYREQTGLSKKYVQTAHHYQYNPSGSLKFLGIYSDLGYETPGGLTLQQYEENPQQARPAAGNFPSAVDQQAGIYNKTLLGGLIHDYQFQFGLKHVISVFGSHTDFENPFITNYETRKEKNLGYRTYFSFDRNPSEDLSWEVQAGMELQKGWYHIKNHENNLGEIGNLTDNDRLDMLQDSYFLRAKAQLFKKFTAEASLGLNNNSINFERGMTDELAKGDIDFHSKLMPRVALSYLVASNTALRAAISTGYSTPTLSEVRSSDNQINTGLQAESGTNYELGFRQEAFNRKLIIDLTAYHYKMDNGIVRQLNEEGNEFFVNAGKIDQKGLETSVLTELISPQPERFIQQLILSTNLTYQHYKFDDYQVDDKDFSGNKVTSIPEWMWVNMLALKFNKGFELNVFHNFTDEIPLNDGNSVFADKYHLVQAKASWGIGFLDKYKVQFFIGADNVLNQKYSLGNDINAMGNRYFNAAAPRNFYGGVKVGF</sequence>
<proteinExistence type="inferred from homology"/>
<keyword evidence="10 11" id="KW-0998">Cell outer membrane</keyword>
<dbReference type="Pfam" id="PF00593">
    <property type="entry name" value="TonB_dep_Rec_b-barrel"/>
    <property type="match status" value="1"/>
</dbReference>
<keyword evidence="13" id="KW-0732">Signal</keyword>
<feature type="domain" description="TonB-dependent receptor plug" evidence="15">
    <location>
        <begin position="52"/>
        <end position="158"/>
    </location>
</feature>
<dbReference type="PROSITE" id="PS52016">
    <property type="entry name" value="TONB_DEPENDENT_REC_3"/>
    <property type="match status" value="1"/>
</dbReference>
<protein>
    <submittedName>
        <fullName evidence="16">TonB-dependent receptor</fullName>
    </submittedName>
</protein>
<dbReference type="InterPro" id="IPR039426">
    <property type="entry name" value="TonB-dep_rcpt-like"/>
</dbReference>
<evidence type="ECO:0000256" key="11">
    <source>
        <dbReference type="PROSITE-ProRule" id="PRU01360"/>
    </source>
</evidence>
<dbReference type="Proteomes" id="UP001363035">
    <property type="component" value="Unassembled WGS sequence"/>
</dbReference>
<dbReference type="PANTHER" id="PTHR32552">
    <property type="entry name" value="FERRICHROME IRON RECEPTOR-RELATED"/>
    <property type="match status" value="1"/>
</dbReference>
<evidence type="ECO:0000256" key="6">
    <source>
        <dbReference type="ARBA" id="ARBA00023004"/>
    </source>
</evidence>
<evidence type="ECO:0000256" key="10">
    <source>
        <dbReference type="ARBA" id="ARBA00023237"/>
    </source>
</evidence>
<comment type="subcellular location">
    <subcellularLocation>
        <location evidence="1 11">Cell outer membrane</location>
        <topology evidence="1 11">Multi-pass membrane protein</topology>
    </subcellularLocation>
</comment>
<keyword evidence="3 11" id="KW-1134">Transmembrane beta strand</keyword>